<organism evidence="1">
    <name type="scientific">marine sediment metagenome</name>
    <dbReference type="NCBI Taxonomy" id="412755"/>
    <lineage>
        <taxon>unclassified sequences</taxon>
        <taxon>metagenomes</taxon>
        <taxon>ecological metagenomes</taxon>
    </lineage>
</organism>
<feature type="non-terminal residue" evidence="1">
    <location>
        <position position="45"/>
    </location>
</feature>
<reference evidence="1" key="1">
    <citation type="journal article" date="2014" name="Front. Microbiol.">
        <title>High frequency of phylogenetically diverse reductive dehalogenase-homologous genes in deep subseafloor sedimentary metagenomes.</title>
        <authorList>
            <person name="Kawai M."/>
            <person name="Futagami T."/>
            <person name="Toyoda A."/>
            <person name="Takaki Y."/>
            <person name="Nishi S."/>
            <person name="Hori S."/>
            <person name="Arai W."/>
            <person name="Tsubouchi T."/>
            <person name="Morono Y."/>
            <person name="Uchiyama I."/>
            <person name="Ito T."/>
            <person name="Fujiyama A."/>
            <person name="Inagaki F."/>
            <person name="Takami H."/>
        </authorList>
    </citation>
    <scope>NUCLEOTIDE SEQUENCE</scope>
    <source>
        <strain evidence="1">Expedition CK06-06</strain>
    </source>
</reference>
<dbReference type="AlphaFoldDB" id="X1DWV9"/>
<protein>
    <submittedName>
        <fullName evidence="1">Uncharacterized protein</fullName>
    </submittedName>
</protein>
<proteinExistence type="predicted"/>
<evidence type="ECO:0000313" key="1">
    <source>
        <dbReference type="EMBL" id="GAH12690.1"/>
    </source>
</evidence>
<dbReference type="EMBL" id="BART01033935">
    <property type="protein sequence ID" value="GAH12690.1"/>
    <property type="molecule type" value="Genomic_DNA"/>
</dbReference>
<comment type="caution">
    <text evidence="1">The sequence shown here is derived from an EMBL/GenBank/DDBJ whole genome shotgun (WGS) entry which is preliminary data.</text>
</comment>
<sequence>MDKYKWIHKLGLNKKDIIIFYQNPKRFALSSIQKVEKNPIHSYYL</sequence>
<gene>
    <name evidence="1" type="ORF">S01H4_58149</name>
</gene>
<name>X1DWV9_9ZZZZ</name>
<accession>X1DWV9</accession>